<dbReference type="EMBL" id="OU015568">
    <property type="protein sequence ID" value="CAG5086812.1"/>
    <property type="molecule type" value="Genomic_DNA"/>
</dbReference>
<dbReference type="PANTHER" id="PTHR15104">
    <property type="entry name" value="DIHYDROPTERIDINE REDUCTASE"/>
    <property type="match status" value="1"/>
</dbReference>
<dbReference type="PANTHER" id="PTHR15104:SF0">
    <property type="entry name" value="DIHYDROPTERIDINE REDUCTASE"/>
    <property type="match status" value="1"/>
</dbReference>
<reference evidence="6 7" key="1">
    <citation type="submission" date="2021-04" db="EMBL/GenBank/DDBJ databases">
        <authorList>
            <person name="Bliznina A."/>
        </authorList>
    </citation>
    <scope>NUCLEOTIDE SEQUENCE [LARGE SCALE GENOMIC DNA]</scope>
</reference>
<dbReference type="SUPFAM" id="SSF51735">
    <property type="entry name" value="NAD(P)-binding Rossmann-fold domains"/>
    <property type="match status" value="1"/>
</dbReference>
<proteinExistence type="inferred from homology"/>
<dbReference type="InterPro" id="IPR001509">
    <property type="entry name" value="Epimerase_deHydtase"/>
</dbReference>
<evidence type="ECO:0000259" key="5">
    <source>
        <dbReference type="Pfam" id="PF01370"/>
    </source>
</evidence>
<comment type="similarity">
    <text evidence="1">Belongs to the short-chain dehydrogenases/reductases (SDR) family.</text>
</comment>
<protein>
    <submittedName>
        <fullName evidence="6">Oidioi.mRNA.OKI2018_I69.PAR.g11365.t1.cds</fullName>
    </submittedName>
</protein>
<evidence type="ECO:0000313" key="7">
    <source>
        <dbReference type="Proteomes" id="UP001158576"/>
    </source>
</evidence>
<dbReference type="InterPro" id="IPR036291">
    <property type="entry name" value="NAD(P)-bd_dom_sf"/>
</dbReference>
<accession>A0ABN7RZE8</accession>
<evidence type="ECO:0000313" key="6">
    <source>
        <dbReference type="EMBL" id="CAG5086812.1"/>
    </source>
</evidence>
<evidence type="ECO:0000256" key="2">
    <source>
        <dbReference type="ARBA" id="ARBA00011738"/>
    </source>
</evidence>
<dbReference type="Proteomes" id="UP001158576">
    <property type="component" value="Chromosome PAR"/>
</dbReference>
<name>A0ABN7RZE8_OIKDI</name>
<dbReference type="Pfam" id="PF01370">
    <property type="entry name" value="Epimerase"/>
    <property type="match status" value="1"/>
</dbReference>
<evidence type="ECO:0000256" key="4">
    <source>
        <dbReference type="ARBA" id="ARBA00023002"/>
    </source>
</evidence>
<gene>
    <name evidence="6" type="ORF">OKIOD_LOCUS2923</name>
</gene>
<dbReference type="Gene3D" id="3.40.50.720">
    <property type="entry name" value="NAD(P)-binding Rossmann-like Domain"/>
    <property type="match status" value="1"/>
</dbReference>
<organism evidence="6 7">
    <name type="scientific">Oikopleura dioica</name>
    <name type="common">Tunicate</name>
    <dbReference type="NCBI Taxonomy" id="34765"/>
    <lineage>
        <taxon>Eukaryota</taxon>
        <taxon>Metazoa</taxon>
        <taxon>Chordata</taxon>
        <taxon>Tunicata</taxon>
        <taxon>Appendicularia</taxon>
        <taxon>Copelata</taxon>
        <taxon>Oikopleuridae</taxon>
        <taxon>Oikopleura</taxon>
    </lineage>
</organism>
<keyword evidence="3" id="KW-0521">NADP</keyword>
<evidence type="ECO:0000256" key="1">
    <source>
        <dbReference type="ARBA" id="ARBA00006484"/>
    </source>
</evidence>
<comment type="subunit">
    <text evidence="2">Homodimer.</text>
</comment>
<keyword evidence="7" id="KW-1185">Reference proteome</keyword>
<feature type="domain" description="NAD-dependent epimerase/dehydratase" evidence="5">
    <location>
        <begin position="7"/>
        <end position="146"/>
    </location>
</feature>
<keyword evidence="4" id="KW-0560">Oxidoreductase</keyword>
<sequence>MATKNMIIYGGAGALGRHLVEHFKAAGYSIISVDRVENANADKNVIVLQGQALFFVLRGKHPVINVAGGWCGGNAADDKFVANVDLALRQSVWTSAITCSLAAKFLKENGLFVLPGAAPVLDGATSGMIAYGAAKAAVHHMLSSVSTKDGGLPEGAASYCLAPVILDTPMNRKFMPKADTTKWTPLSYVAEKFQCWVEKPDQRPKNGSGTVFPDNP</sequence>
<evidence type="ECO:0000256" key="3">
    <source>
        <dbReference type="ARBA" id="ARBA00022857"/>
    </source>
</evidence>